<organism evidence="1 2">
    <name type="scientific">Clonostachys rosea f. rosea IK726</name>
    <dbReference type="NCBI Taxonomy" id="1349383"/>
    <lineage>
        <taxon>Eukaryota</taxon>
        <taxon>Fungi</taxon>
        <taxon>Dikarya</taxon>
        <taxon>Ascomycota</taxon>
        <taxon>Pezizomycotina</taxon>
        <taxon>Sordariomycetes</taxon>
        <taxon>Hypocreomycetidae</taxon>
        <taxon>Hypocreales</taxon>
        <taxon>Bionectriaceae</taxon>
        <taxon>Clonostachys</taxon>
    </lineage>
</organism>
<comment type="caution">
    <text evidence="1">The sequence shown here is derived from an EMBL/GenBank/DDBJ whole genome shotgun (WGS) entry which is preliminary data.</text>
</comment>
<keyword evidence="2" id="KW-1185">Reference proteome</keyword>
<dbReference type="Proteomes" id="UP000836387">
    <property type="component" value="Unassembled WGS sequence"/>
</dbReference>
<evidence type="ECO:0000313" key="1">
    <source>
        <dbReference type="EMBL" id="CAG9942031.1"/>
    </source>
</evidence>
<reference evidence="1" key="2">
    <citation type="submission" date="2021-10" db="EMBL/GenBank/DDBJ databases">
        <authorList>
            <person name="Piombo E."/>
        </authorList>
    </citation>
    <scope>NUCLEOTIDE SEQUENCE</scope>
</reference>
<protein>
    <submittedName>
        <fullName evidence="1">Uncharacterized protein</fullName>
    </submittedName>
</protein>
<name>A0ACA9TM65_BIOOC</name>
<dbReference type="EMBL" id="CADEHS020000006">
    <property type="protein sequence ID" value="CAG9942031.1"/>
    <property type="molecule type" value="Genomic_DNA"/>
</dbReference>
<reference evidence="1" key="1">
    <citation type="submission" date="2020-04" db="EMBL/GenBank/DDBJ databases">
        <authorList>
            <person name="Broberg M."/>
        </authorList>
    </citation>
    <scope>NUCLEOTIDE SEQUENCE</scope>
</reference>
<proteinExistence type="predicted"/>
<gene>
    <name evidence="1" type="ORF">CRV2_00008959</name>
</gene>
<sequence>MFLTSMEVRDLAAMAELHNSEAKATHNWEHGSTEIRQLDFSMATEENTSTIREKLHSIRAARLMTEHSGKATNAVDLDRRLS</sequence>
<evidence type="ECO:0000313" key="2">
    <source>
        <dbReference type="Proteomes" id="UP000836387"/>
    </source>
</evidence>
<accession>A0ACA9TM65</accession>